<gene>
    <name evidence="8" type="ORF">G3T36_08785</name>
</gene>
<reference evidence="8 9" key="1">
    <citation type="journal article" date="2014" name="J. Microbiol.">
        <title>Diaminobutyricibacter tongyongensis gen. nov., sp. nov. and Homoserinibacter gongjuensis gen. nov., sp. nov. belong to the family Microbacteriaceae.</title>
        <authorList>
            <person name="Kim S.J."/>
            <person name="Ahn J.H."/>
            <person name="Weon H.Y."/>
            <person name="Hamada M."/>
            <person name="Suzuki K."/>
            <person name="Kwon S.W."/>
        </authorList>
    </citation>
    <scope>NUCLEOTIDE SEQUENCE [LARGE SCALE GENOMIC DNA]</scope>
    <source>
        <strain evidence="8 9">NBRC 108724</strain>
    </source>
</reference>
<proteinExistence type="predicted"/>
<feature type="transmembrane region" description="Helical" evidence="6">
    <location>
        <begin position="33"/>
        <end position="54"/>
    </location>
</feature>
<dbReference type="Pfam" id="PF13396">
    <property type="entry name" value="PLDc_N"/>
    <property type="match status" value="1"/>
</dbReference>
<dbReference type="InterPro" id="IPR027379">
    <property type="entry name" value="CLS_N"/>
</dbReference>
<accession>A0A6L9XX27</accession>
<dbReference type="AlphaFoldDB" id="A0A6L9XX27"/>
<organism evidence="8 9">
    <name type="scientific">Leifsonia tongyongensis</name>
    <dbReference type="NCBI Taxonomy" id="1268043"/>
    <lineage>
        <taxon>Bacteria</taxon>
        <taxon>Bacillati</taxon>
        <taxon>Actinomycetota</taxon>
        <taxon>Actinomycetes</taxon>
        <taxon>Micrococcales</taxon>
        <taxon>Microbacteriaceae</taxon>
        <taxon>Leifsonia</taxon>
    </lineage>
</organism>
<sequence length="163" mass="17997">MHPPARRRYIRATDAPVRAAPSERSTLVNFWDFVSFFFWTFVFIAYLMILFSIIGDLFRDHKLNGWWKAVWVIFLVFLPFLTALVYLIARGRGMAERQRAAAEAAQADANSYIRSVAATPSSPADDIAKAKALLDSGTITQPEFDALKAKALSGSPAAAAPTA</sequence>
<evidence type="ECO:0000256" key="2">
    <source>
        <dbReference type="ARBA" id="ARBA00022475"/>
    </source>
</evidence>
<evidence type="ECO:0000256" key="4">
    <source>
        <dbReference type="ARBA" id="ARBA00022989"/>
    </source>
</evidence>
<keyword evidence="2" id="KW-1003">Cell membrane</keyword>
<protein>
    <recommendedName>
        <fullName evidence="7">Cardiolipin synthase N-terminal domain-containing protein</fullName>
    </recommendedName>
</protein>
<keyword evidence="9" id="KW-1185">Reference proteome</keyword>
<feature type="transmembrane region" description="Helical" evidence="6">
    <location>
        <begin position="66"/>
        <end position="89"/>
    </location>
</feature>
<name>A0A6L9XX27_9MICO</name>
<evidence type="ECO:0000256" key="5">
    <source>
        <dbReference type="ARBA" id="ARBA00023136"/>
    </source>
</evidence>
<evidence type="ECO:0000256" key="3">
    <source>
        <dbReference type="ARBA" id="ARBA00022692"/>
    </source>
</evidence>
<dbReference type="EMBL" id="JAAGWY010000002">
    <property type="protein sequence ID" value="NEN05969.1"/>
    <property type="molecule type" value="Genomic_DNA"/>
</dbReference>
<evidence type="ECO:0000259" key="7">
    <source>
        <dbReference type="Pfam" id="PF13396"/>
    </source>
</evidence>
<evidence type="ECO:0000313" key="9">
    <source>
        <dbReference type="Proteomes" id="UP000474967"/>
    </source>
</evidence>
<keyword evidence="3 6" id="KW-0812">Transmembrane</keyword>
<evidence type="ECO:0000313" key="8">
    <source>
        <dbReference type="EMBL" id="NEN05969.1"/>
    </source>
</evidence>
<comment type="subcellular location">
    <subcellularLocation>
        <location evidence="1">Cell membrane</location>
        <topology evidence="1">Multi-pass membrane protein</topology>
    </subcellularLocation>
</comment>
<evidence type="ECO:0000256" key="1">
    <source>
        <dbReference type="ARBA" id="ARBA00004651"/>
    </source>
</evidence>
<keyword evidence="5 6" id="KW-0472">Membrane</keyword>
<keyword evidence="4 6" id="KW-1133">Transmembrane helix</keyword>
<comment type="caution">
    <text evidence="8">The sequence shown here is derived from an EMBL/GenBank/DDBJ whole genome shotgun (WGS) entry which is preliminary data.</text>
</comment>
<evidence type="ECO:0000256" key="6">
    <source>
        <dbReference type="SAM" id="Phobius"/>
    </source>
</evidence>
<feature type="domain" description="Cardiolipin synthase N-terminal" evidence="7">
    <location>
        <begin position="45"/>
        <end position="90"/>
    </location>
</feature>
<dbReference type="Proteomes" id="UP000474967">
    <property type="component" value="Unassembled WGS sequence"/>
</dbReference>